<reference evidence="2" key="1">
    <citation type="journal article" date="2019" name="Int. J. Syst. Evol. Microbiol.">
        <title>The Global Catalogue of Microorganisms (GCM) 10K type strain sequencing project: providing services to taxonomists for standard genome sequencing and annotation.</title>
        <authorList>
            <consortium name="The Broad Institute Genomics Platform"/>
            <consortium name="The Broad Institute Genome Sequencing Center for Infectious Disease"/>
            <person name="Wu L."/>
            <person name="Ma J."/>
        </authorList>
    </citation>
    <scope>NUCLEOTIDE SEQUENCE [LARGE SCALE GENOMIC DNA]</scope>
    <source>
        <strain evidence="2">CGMCC 1.15180</strain>
    </source>
</reference>
<name>A0ABW4VPR5_9BACT</name>
<dbReference type="EMBL" id="JBHUHR010000045">
    <property type="protein sequence ID" value="MFD2036782.1"/>
    <property type="molecule type" value="Genomic_DNA"/>
</dbReference>
<accession>A0ABW4VPR5</accession>
<protein>
    <submittedName>
        <fullName evidence="1">Uncharacterized protein</fullName>
    </submittedName>
</protein>
<evidence type="ECO:0000313" key="1">
    <source>
        <dbReference type="EMBL" id="MFD2036782.1"/>
    </source>
</evidence>
<sequence>MQDTRRETQDVKPAPVNIGDASVKRFNIDNPEVLVPRIGRLSFFNL</sequence>
<gene>
    <name evidence="1" type="ORF">ACFSKL_18400</name>
</gene>
<evidence type="ECO:0000313" key="2">
    <source>
        <dbReference type="Proteomes" id="UP001597361"/>
    </source>
</evidence>
<dbReference type="Proteomes" id="UP001597361">
    <property type="component" value="Unassembled WGS sequence"/>
</dbReference>
<comment type="caution">
    <text evidence="1">The sequence shown here is derived from an EMBL/GenBank/DDBJ whole genome shotgun (WGS) entry which is preliminary data.</text>
</comment>
<dbReference type="RefSeq" id="WP_376888153.1">
    <property type="nucleotide sequence ID" value="NZ_JBHUHR010000045.1"/>
</dbReference>
<proteinExistence type="predicted"/>
<keyword evidence="2" id="KW-1185">Reference proteome</keyword>
<organism evidence="1 2">
    <name type="scientific">Belliella marina</name>
    <dbReference type="NCBI Taxonomy" id="1644146"/>
    <lineage>
        <taxon>Bacteria</taxon>
        <taxon>Pseudomonadati</taxon>
        <taxon>Bacteroidota</taxon>
        <taxon>Cytophagia</taxon>
        <taxon>Cytophagales</taxon>
        <taxon>Cyclobacteriaceae</taxon>
        <taxon>Belliella</taxon>
    </lineage>
</organism>